<dbReference type="Proteomes" id="UP000057820">
    <property type="component" value="Plasmid 2"/>
</dbReference>
<geneLocation type="plasmid" evidence="1">
    <name>2</name>
</geneLocation>
<organism evidence="1 2">
    <name type="scientific">Nocardia farcinica</name>
    <dbReference type="NCBI Taxonomy" id="37329"/>
    <lineage>
        <taxon>Bacteria</taxon>
        <taxon>Bacillati</taxon>
        <taxon>Actinomycetota</taxon>
        <taxon>Actinomycetes</taxon>
        <taxon>Mycobacteriales</taxon>
        <taxon>Nocardiaceae</taxon>
        <taxon>Nocardia</taxon>
    </lineage>
</organism>
<dbReference type="KEGG" id="nfr:ERS450000_03500"/>
<reference evidence="2" key="1">
    <citation type="submission" date="2015-03" db="EMBL/GenBank/DDBJ databases">
        <authorList>
            <consortium name="Pathogen Informatics"/>
        </authorList>
    </citation>
    <scope>NUCLEOTIDE SEQUENCE [LARGE SCALE GENOMIC DNA]</scope>
    <source>
        <strain evidence="2">NCTC11134</strain>
        <plasmid evidence="2">2</plasmid>
    </source>
</reference>
<name>A0A0H5NWJ1_NOCFR</name>
<gene>
    <name evidence="1" type="ORF">ERS450000_03500</name>
</gene>
<dbReference type="RefSeq" id="WP_060593563.1">
    <property type="nucleotide sequence ID" value="NZ_CP031418.1"/>
</dbReference>
<dbReference type="AlphaFoldDB" id="A0A0H5NWJ1"/>
<sequence length="122" mass="14221">MSDDHELYKAFYLIHHHKKSWGWWVHMHGRPSSETITGLGKVRVVDVIEDNRTDYYGDGYGSGSTAKAGITFEVEYPDFTTRHFRKEGEYDSYGGVSYDHGDFYEVRPVEKVVFDFERIGKE</sequence>
<evidence type="ECO:0000313" key="1">
    <source>
        <dbReference type="EMBL" id="CRY79847.1"/>
    </source>
</evidence>
<evidence type="ECO:0000313" key="2">
    <source>
        <dbReference type="Proteomes" id="UP000057820"/>
    </source>
</evidence>
<dbReference type="EMBL" id="LN868939">
    <property type="protein sequence ID" value="CRY79847.1"/>
    <property type="molecule type" value="Genomic_DNA"/>
</dbReference>
<protein>
    <submittedName>
        <fullName evidence="1">Uncharacterized protein</fullName>
    </submittedName>
</protein>
<proteinExistence type="predicted"/>
<accession>A0A0H5NWJ1</accession>
<keyword evidence="1" id="KW-0614">Plasmid</keyword>